<dbReference type="InterPro" id="IPR001204">
    <property type="entry name" value="Phos_transporter"/>
</dbReference>
<dbReference type="HOGENOM" id="CLU_015355_0_1_2"/>
<evidence type="ECO:0000256" key="1">
    <source>
        <dbReference type="ARBA" id="ARBA00001981"/>
    </source>
</evidence>
<dbReference type="Pfam" id="PF01384">
    <property type="entry name" value="PHO4"/>
    <property type="match status" value="1"/>
</dbReference>
<feature type="transmembrane region" description="Helical" evidence="9">
    <location>
        <begin position="128"/>
        <end position="152"/>
    </location>
</feature>
<keyword evidence="5" id="KW-0592">Phosphate transport</keyword>
<feature type="transmembrane region" description="Helical" evidence="9">
    <location>
        <begin position="255"/>
        <end position="275"/>
    </location>
</feature>
<dbReference type="GO" id="GO:0005315">
    <property type="term" value="F:phosphate transmembrane transporter activity"/>
    <property type="evidence" value="ECO:0007669"/>
    <property type="project" value="InterPro"/>
</dbReference>
<comment type="similarity">
    <text evidence="3">Belongs to the inorganic phosphate transporter (PiT) (TC 2.A.20) family.</text>
</comment>
<keyword evidence="4" id="KW-0813">Transport</keyword>
<dbReference type="PANTHER" id="PTHR11101">
    <property type="entry name" value="PHOSPHATE TRANSPORTER"/>
    <property type="match status" value="1"/>
</dbReference>
<name>A0A075LVB9_9EURY</name>
<keyword evidence="8 9" id="KW-0472">Membrane</keyword>
<evidence type="ECO:0000256" key="9">
    <source>
        <dbReference type="SAM" id="Phobius"/>
    </source>
</evidence>
<evidence type="ECO:0000256" key="7">
    <source>
        <dbReference type="ARBA" id="ARBA00022989"/>
    </source>
</evidence>
<dbReference type="STRING" id="1343739.PAP_07815"/>
<reference evidence="11" key="1">
    <citation type="submission" date="2013-06" db="EMBL/GenBank/DDBJ databases">
        <title>Complete Genome Sequence of Hyperthermophilic Palaeococcus pacificus DY20341T, Isolated from a Deep-Sea Hydrothermal Sediments.</title>
        <authorList>
            <person name="Zeng X."/>
            <person name="Shao Z."/>
        </authorList>
    </citation>
    <scope>NUCLEOTIDE SEQUENCE [LARGE SCALE GENOMIC DNA]</scope>
    <source>
        <strain evidence="11">DY20341</strain>
    </source>
</reference>
<evidence type="ECO:0000256" key="6">
    <source>
        <dbReference type="ARBA" id="ARBA00022692"/>
    </source>
</evidence>
<sequence length="315" mass="32839">MEPTIAILVAGAFMAWSVGANDSAKAVGTAVGSNILSFKQAVLLIILFSILGAYFGGSGVAQTVGKGIVPALDTSLIPFALLSAGFSVTVASLRGIPISTTQAIIGAIIGIGVYQDAPINWGVVGRTALAWIVSPLAAALFSILFFKAYEGIINRMHSIKEIEILYIWMAFLSASYASFNLGANELSNVIGLVEYGTHFGVSLKLWMAVSLALGALTFSYEVIMTIGKRLTVLGPMAAFSSQFGSSLAVTIANVFGLPVSSGQAIIGGVIGVGMLKGQKINQKLIADIVKGWVLAPVISFSMTLVLIKAFHAFLS</sequence>
<keyword evidence="11" id="KW-1185">Reference proteome</keyword>
<feature type="transmembrane region" description="Helical" evidence="9">
    <location>
        <begin position="203"/>
        <end position="223"/>
    </location>
</feature>
<feature type="transmembrane region" description="Helical" evidence="9">
    <location>
        <begin position="68"/>
        <end position="91"/>
    </location>
</feature>
<dbReference type="EMBL" id="CP006019">
    <property type="protein sequence ID" value="AIF69952.1"/>
    <property type="molecule type" value="Genomic_DNA"/>
</dbReference>
<evidence type="ECO:0000256" key="8">
    <source>
        <dbReference type="ARBA" id="ARBA00023136"/>
    </source>
</evidence>
<dbReference type="AlphaFoldDB" id="A0A075LVB9"/>
<protein>
    <recommendedName>
        <fullName evidence="12">Sodium:phosphate symporter</fullName>
    </recommendedName>
</protein>
<feature type="transmembrane region" description="Helical" evidence="9">
    <location>
        <begin position="291"/>
        <end position="314"/>
    </location>
</feature>
<evidence type="ECO:0000313" key="11">
    <source>
        <dbReference type="Proteomes" id="UP000027981"/>
    </source>
</evidence>
<dbReference type="Proteomes" id="UP000027981">
    <property type="component" value="Chromosome"/>
</dbReference>
<dbReference type="GO" id="GO:0035435">
    <property type="term" value="P:phosphate ion transmembrane transport"/>
    <property type="evidence" value="ECO:0007669"/>
    <property type="project" value="TreeGrafter"/>
</dbReference>
<dbReference type="GO" id="GO:0016020">
    <property type="term" value="C:membrane"/>
    <property type="evidence" value="ECO:0007669"/>
    <property type="project" value="UniProtKB-SubCell"/>
</dbReference>
<accession>A0A075LVB9</accession>
<evidence type="ECO:0000256" key="3">
    <source>
        <dbReference type="ARBA" id="ARBA00009916"/>
    </source>
</evidence>
<dbReference type="PANTHER" id="PTHR11101:SF80">
    <property type="entry name" value="PHOSPHATE TRANSPORTER"/>
    <property type="match status" value="1"/>
</dbReference>
<dbReference type="OrthoDB" id="101311at2157"/>
<proteinExistence type="inferred from homology"/>
<reference evidence="10 11" key="2">
    <citation type="journal article" date="2015" name="Genome Announc.">
        <title>Complete Genome Sequence of Hyperthermophilic Piezophilic Archaeon Palaeococcus pacificus DY20341T, Isolated from Deep-Sea Hydrothermal Sediments.</title>
        <authorList>
            <person name="Zeng X."/>
            <person name="Jebbar M."/>
            <person name="Shao Z."/>
        </authorList>
    </citation>
    <scope>NUCLEOTIDE SEQUENCE [LARGE SCALE GENOMIC DNA]</scope>
    <source>
        <strain evidence="10 11">DY20341</strain>
    </source>
</reference>
<dbReference type="eggNOG" id="arCOG02267">
    <property type="taxonomic scope" value="Archaea"/>
</dbReference>
<comment type="subcellular location">
    <subcellularLocation>
        <location evidence="2">Membrane</location>
        <topology evidence="2">Multi-pass membrane protein</topology>
    </subcellularLocation>
</comment>
<keyword evidence="7 9" id="KW-1133">Transmembrane helix</keyword>
<evidence type="ECO:0000256" key="5">
    <source>
        <dbReference type="ARBA" id="ARBA00022592"/>
    </source>
</evidence>
<evidence type="ECO:0000313" key="10">
    <source>
        <dbReference type="EMBL" id="AIF69952.1"/>
    </source>
</evidence>
<organism evidence="10 11">
    <name type="scientific">Palaeococcus pacificus DY20341</name>
    <dbReference type="NCBI Taxonomy" id="1343739"/>
    <lineage>
        <taxon>Archaea</taxon>
        <taxon>Methanobacteriati</taxon>
        <taxon>Methanobacteriota</taxon>
        <taxon>Thermococci</taxon>
        <taxon>Thermococcales</taxon>
        <taxon>Thermococcaceae</taxon>
        <taxon>Palaeococcus</taxon>
    </lineage>
</organism>
<comment type="function">
    <text evidence="1">Potential transporter for phosphate.</text>
</comment>
<evidence type="ECO:0008006" key="12">
    <source>
        <dbReference type="Google" id="ProtNLM"/>
    </source>
</evidence>
<keyword evidence="6 9" id="KW-0812">Transmembrane</keyword>
<evidence type="ECO:0000256" key="2">
    <source>
        <dbReference type="ARBA" id="ARBA00004141"/>
    </source>
</evidence>
<evidence type="ECO:0000256" key="4">
    <source>
        <dbReference type="ARBA" id="ARBA00022448"/>
    </source>
</evidence>
<dbReference type="KEGG" id="ppac:PAP_07815"/>
<feature type="transmembrane region" description="Helical" evidence="9">
    <location>
        <begin position="36"/>
        <end position="56"/>
    </location>
</feature>
<gene>
    <name evidence="10" type="ORF">PAP_07815</name>
</gene>